<dbReference type="Proteomes" id="UP000322080">
    <property type="component" value="Unassembled WGS sequence"/>
</dbReference>
<comment type="caution">
    <text evidence="2">The sequence shown here is derived from an EMBL/GenBank/DDBJ whole genome shotgun (WGS) entry which is preliminary data.</text>
</comment>
<accession>A0A5D0RMG9</accession>
<feature type="signal peptide" evidence="1">
    <location>
        <begin position="1"/>
        <end position="25"/>
    </location>
</feature>
<evidence type="ECO:0000313" key="2">
    <source>
        <dbReference type="EMBL" id="TYB82857.1"/>
    </source>
</evidence>
<name>A0A5D0RMG9_9RHOB</name>
<organism evidence="2 3">
    <name type="scientific">Maritimibacter fusiformis</name>
    <dbReference type="NCBI Taxonomy" id="2603819"/>
    <lineage>
        <taxon>Bacteria</taxon>
        <taxon>Pseudomonadati</taxon>
        <taxon>Pseudomonadota</taxon>
        <taxon>Alphaproteobacteria</taxon>
        <taxon>Rhodobacterales</taxon>
        <taxon>Roseobacteraceae</taxon>
        <taxon>Maritimibacter</taxon>
    </lineage>
</organism>
<reference evidence="2 3" key="1">
    <citation type="submission" date="2019-08" db="EMBL/GenBank/DDBJ databases">
        <title>Identification of a novel species of the genus Boseongicola.</title>
        <authorList>
            <person name="Zhang X.-Q."/>
        </authorList>
    </citation>
    <scope>NUCLEOTIDE SEQUENCE [LARGE SCALE GENOMIC DNA]</scope>
    <source>
        <strain evidence="2 3">HY14</strain>
    </source>
</reference>
<evidence type="ECO:0008006" key="4">
    <source>
        <dbReference type="Google" id="ProtNLM"/>
    </source>
</evidence>
<dbReference type="RefSeq" id="WP_148375948.1">
    <property type="nucleotide sequence ID" value="NZ_VSIY01000003.1"/>
</dbReference>
<keyword evidence="1" id="KW-0732">Signal</keyword>
<sequence>MVGLRNILGGLAALVVTCTALAAQAAERDELRAFLEVTGFDVAITSMQQGAMAGPGLAGDAPDAFGDQWVRLAEEVFDPEVMLERALDMMAAVMPDELVSHGMAFYGSDLGQRLVEAENESHMTPDEERYRIGEDLVAAMLDDNPGRAEDLRAMTNAIGGVDSSVPAVIEIQVRYLMAAAARTSEATYSEAELRAILAEQVPRMRENIEVYSLLGSAYAYRDFTDDEVAAYLAALEHPLMQQVYEVLNAVQYEVMAERYEALAARLDELSPQQEI</sequence>
<keyword evidence="3" id="KW-1185">Reference proteome</keyword>
<evidence type="ECO:0000256" key="1">
    <source>
        <dbReference type="SAM" id="SignalP"/>
    </source>
</evidence>
<proteinExistence type="predicted"/>
<protein>
    <recommendedName>
        <fullName evidence="4">DUF2059 domain-containing protein</fullName>
    </recommendedName>
</protein>
<dbReference type="AlphaFoldDB" id="A0A5D0RMG9"/>
<evidence type="ECO:0000313" key="3">
    <source>
        <dbReference type="Proteomes" id="UP000322080"/>
    </source>
</evidence>
<dbReference type="EMBL" id="VSIY01000003">
    <property type="protein sequence ID" value="TYB82857.1"/>
    <property type="molecule type" value="Genomic_DNA"/>
</dbReference>
<feature type="chain" id="PRO_5022941273" description="DUF2059 domain-containing protein" evidence="1">
    <location>
        <begin position="26"/>
        <end position="275"/>
    </location>
</feature>
<gene>
    <name evidence="2" type="ORF">FVF75_01340</name>
</gene>